<reference evidence="3" key="2">
    <citation type="submission" date="2015-01" db="EMBL/GenBank/DDBJ databases">
        <title>Evolutionary Origins and Diversification of the Mycorrhizal Mutualists.</title>
        <authorList>
            <consortium name="DOE Joint Genome Institute"/>
            <consortium name="Mycorrhizal Genomics Consortium"/>
            <person name="Kohler A."/>
            <person name="Kuo A."/>
            <person name="Nagy L.G."/>
            <person name="Floudas D."/>
            <person name="Copeland A."/>
            <person name="Barry K.W."/>
            <person name="Cichocki N."/>
            <person name="Veneault-Fourrey C."/>
            <person name="LaButti K."/>
            <person name="Lindquist E.A."/>
            <person name="Lipzen A."/>
            <person name="Lundell T."/>
            <person name="Morin E."/>
            <person name="Murat C."/>
            <person name="Riley R."/>
            <person name="Ohm R."/>
            <person name="Sun H."/>
            <person name="Tunlid A."/>
            <person name="Henrissat B."/>
            <person name="Grigoriev I.V."/>
            <person name="Hibbett D.S."/>
            <person name="Martin F."/>
        </authorList>
    </citation>
    <scope>NUCLEOTIDE SEQUENCE [LARGE SCALE GENOMIC DNA]</scope>
    <source>
        <strain evidence="3">MUT 4182</strain>
    </source>
</reference>
<feature type="compositionally biased region" description="Basic and acidic residues" evidence="1">
    <location>
        <begin position="16"/>
        <end position="25"/>
    </location>
</feature>
<name>A0A0C3QLB1_9AGAM</name>
<reference evidence="2 3" key="1">
    <citation type="submission" date="2014-04" db="EMBL/GenBank/DDBJ databases">
        <authorList>
            <consortium name="DOE Joint Genome Institute"/>
            <person name="Kuo A."/>
            <person name="Girlanda M."/>
            <person name="Perotto S."/>
            <person name="Kohler A."/>
            <person name="Nagy L.G."/>
            <person name="Floudas D."/>
            <person name="Copeland A."/>
            <person name="Barry K.W."/>
            <person name="Cichocki N."/>
            <person name="Veneault-Fourrey C."/>
            <person name="LaButti K."/>
            <person name="Lindquist E.A."/>
            <person name="Lipzen A."/>
            <person name="Lundell T."/>
            <person name="Morin E."/>
            <person name="Murat C."/>
            <person name="Sun H."/>
            <person name="Tunlid A."/>
            <person name="Henrissat B."/>
            <person name="Grigoriev I.V."/>
            <person name="Hibbett D.S."/>
            <person name="Martin F."/>
            <person name="Nordberg H.P."/>
            <person name="Cantor M.N."/>
            <person name="Hua S.X."/>
        </authorList>
    </citation>
    <scope>NUCLEOTIDE SEQUENCE [LARGE SCALE GENOMIC DNA]</scope>
    <source>
        <strain evidence="2 3">MUT 4182</strain>
    </source>
</reference>
<dbReference type="AlphaFoldDB" id="A0A0C3QLB1"/>
<keyword evidence="3" id="KW-1185">Reference proteome</keyword>
<feature type="region of interest" description="Disordered" evidence="1">
    <location>
        <begin position="1"/>
        <end position="25"/>
    </location>
</feature>
<dbReference type="Proteomes" id="UP000054248">
    <property type="component" value="Unassembled WGS sequence"/>
</dbReference>
<dbReference type="HOGENOM" id="CLU_3002313_0_0_1"/>
<evidence type="ECO:0000256" key="1">
    <source>
        <dbReference type="SAM" id="MobiDB-lite"/>
    </source>
</evidence>
<dbReference type="OrthoDB" id="5213892at2759"/>
<proteinExistence type="predicted"/>
<accession>A0A0C3QLB1</accession>
<feature type="compositionally biased region" description="Low complexity" evidence="1">
    <location>
        <begin position="1"/>
        <end position="15"/>
    </location>
</feature>
<sequence length="57" mass="6569">MPPTTRSSPTSISARIAEHQRRKSDATIYSAPSPENLLLLRERTKRGCWTCRIRRKS</sequence>
<organism evidence="2 3">
    <name type="scientific">Tulasnella calospora MUT 4182</name>
    <dbReference type="NCBI Taxonomy" id="1051891"/>
    <lineage>
        <taxon>Eukaryota</taxon>
        <taxon>Fungi</taxon>
        <taxon>Dikarya</taxon>
        <taxon>Basidiomycota</taxon>
        <taxon>Agaricomycotina</taxon>
        <taxon>Agaricomycetes</taxon>
        <taxon>Cantharellales</taxon>
        <taxon>Tulasnellaceae</taxon>
        <taxon>Tulasnella</taxon>
    </lineage>
</organism>
<feature type="non-terminal residue" evidence="2">
    <location>
        <position position="57"/>
    </location>
</feature>
<protein>
    <submittedName>
        <fullName evidence="2">Uncharacterized protein</fullName>
    </submittedName>
</protein>
<evidence type="ECO:0000313" key="2">
    <source>
        <dbReference type="EMBL" id="KIO28336.1"/>
    </source>
</evidence>
<evidence type="ECO:0000313" key="3">
    <source>
        <dbReference type="Proteomes" id="UP000054248"/>
    </source>
</evidence>
<gene>
    <name evidence="2" type="ORF">M407DRAFT_243026</name>
</gene>
<dbReference type="EMBL" id="KN822995">
    <property type="protein sequence ID" value="KIO28336.1"/>
    <property type="molecule type" value="Genomic_DNA"/>
</dbReference>